<dbReference type="OMA" id="NEVQYAQ"/>
<dbReference type="PANTHER" id="PTHR13902">
    <property type="entry name" value="SERINE/THREONINE-PROTEIN KINASE WNK WITH NO LYSINE -RELATED"/>
    <property type="match status" value="1"/>
</dbReference>
<feature type="compositionally biased region" description="Acidic residues" evidence="1">
    <location>
        <begin position="19"/>
        <end position="29"/>
    </location>
</feature>
<accession>A0A7M7NNL1</accession>
<feature type="region of interest" description="Disordered" evidence="1">
    <location>
        <begin position="1"/>
        <end position="30"/>
    </location>
</feature>
<dbReference type="RefSeq" id="XP_030839326.1">
    <property type="nucleotide sequence ID" value="XM_030983466.1"/>
</dbReference>
<dbReference type="InParanoid" id="A0A7M7NNL1"/>
<dbReference type="GO" id="GO:0004674">
    <property type="term" value="F:protein serine/threonine kinase activity"/>
    <property type="evidence" value="ECO:0000318"/>
    <property type="project" value="GO_Central"/>
</dbReference>
<dbReference type="GO" id="GO:0035556">
    <property type="term" value="P:intracellular signal transduction"/>
    <property type="evidence" value="ECO:0000318"/>
    <property type="project" value="GO_Central"/>
</dbReference>
<dbReference type="GO" id="GO:0012505">
    <property type="term" value="C:endomembrane system"/>
    <property type="evidence" value="ECO:0000318"/>
    <property type="project" value="GO_Central"/>
</dbReference>
<dbReference type="InterPro" id="IPR000719">
    <property type="entry name" value="Prot_kinase_dom"/>
</dbReference>
<name>A0A7M7NNL1_STRPU</name>
<feature type="domain" description="Protein kinase" evidence="2">
    <location>
        <begin position="1"/>
        <end position="299"/>
    </location>
</feature>
<dbReference type="CTD" id="29959"/>
<evidence type="ECO:0000313" key="3">
    <source>
        <dbReference type="EnsemblMetazoa" id="XP_030839326"/>
    </source>
</evidence>
<evidence type="ECO:0000259" key="2">
    <source>
        <dbReference type="PROSITE" id="PS50011"/>
    </source>
</evidence>
<dbReference type="GeneID" id="593803"/>
<reference evidence="4" key="1">
    <citation type="submission" date="2015-02" db="EMBL/GenBank/DDBJ databases">
        <title>Genome sequencing for Strongylocentrotus purpuratus.</title>
        <authorList>
            <person name="Murali S."/>
            <person name="Liu Y."/>
            <person name="Vee V."/>
            <person name="English A."/>
            <person name="Wang M."/>
            <person name="Skinner E."/>
            <person name="Han Y."/>
            <person name="Muzny D.M."/>
            <person name="Worley K.C."/>
            <person name="Gibbs R.A."/>
        </authorList>
    </citation>
    <scope>NUCLEOTIDE SEQUENCE</scope>
</reference>
<organism evidence="3 4">
    <name type="scientific">Strongylocentrotus purpuratus</name>
    <name type="common">Purple sea urchin</name>
    <dbReference type="NCBI Taxonomy" id="7668"/>
    <lineage>
        <taxon>Eukaryota</taxon>
        <taxon>Metazoa</taxon>
        <taxon>Echinodermata</taxon>
        <taxon>Eleutherozoa</taxon>
        <taxon>Echinozoa</taxon>
        <taxon>Echinoidea</taxon>
        <taxon>Euechinoidea</taxon>
        <taxon>Echinacea</taxon>
        <taxon>Camarodonta</taxon>
        <taxon>Echinidea</taxon>
        <taxon>Strongylocentrotidae</taxon>
        <taxon>Strongylocentrotus</taxon>
    </lineage>
</organism>
<dbReference type="InterPro" id="IPR011009">
    <property type="entry name" value="Kinase-like_dom_sf"/>
</dbReference>
<evidence type="ECO:0000256" key="1">
    <source>
        <dbReference type="SAM" id="MobiDB-lite"/>
    </source>
</evidence>
<dbReference type="KEGG" id="spu:593803"/>
<dbReference type="FunFam" id="3.30.200.20:FF:000607">
    <property type="entry name" value="Nuclear receptor-binding protein 2a"/>
    <property type="match status" value="1"/>
</dbReference>
<proteinExistence type="predicted"/>
<reference evidence="3" key="2">
    <citation type="submission" date="2021-01" db="UniProtKB">
        <authorList>
            <consortium name="EnsemblMetazoa"/>
        </authorList>
    </citation>
    <scope>IDENTIFICATION</scope>
</reference>
<dbReference type="OrthoDB" id="1034557at2759"/>
<dbReference type="Gene3D" id="3.30.200.20">
    <property type="entry name" value="Phosphorylase Kinase, domain 1"/>
    <property type="match status" value="1"/>
</dbReference>
<keyword evidence="4" id="KW-1185">Reference proteome</keyword>
<evidence type="ECO:0000313" key="4">
    <source>
        <dbReference type="Proteomes" id="UP000007110"/>
    </source>
</evidence>
<dbReference type="Pfam" id="PF00069">
    <property type="entry name" value="Pkinase"/>
    <property type="match status" value="1"/>
</dbReference>
<sequence length="503" mass="57440">MPTTGGNDERTGSPRDSGDESEDEREILEESPCGRWQKRRVKVTQRDVPGIDVAYLAMDMEEGREVVWNEVQFSARRDFKAQEDKIQVVFDNLIQLEHPNIVKFYKYWTDTKSDRDKPRVIFITEYMSSGSLKQFLKKIKKDKRNIQEKSWRRWCTQILSALSYLHSCDPPIIHGNLTTDTVFIQHNGLIKIGSVAPDAINNHVKTYTEEQRNMHYIAPEYGDGNVSVAADIYAFGICALEMAVLEIQGNGDSRHISRQAILTAVNQVDDIAQKNFLKRCLDDVQSRPTARDLLLHPVLFEVHSLKLLAAHSFAKNESFLQEHLSDKEQNKVQKDDVIATIKLQGQAEEVQWRVAQVPALELEKFLEEVRNGIHPLTAFAMKRSYPVKIRPQSPETQESVKSATPEPIDMENRKITMMQCDIKQGKEGEETQTNLHLELLLRLDDTMNRHLSCEITAEESPRVLANELVQYGFISDFDKDRVAGIIEEKVNIVVQSVVPAIAT</sequence>
<dbReference type="EnsemblMetazoa" id="XM_030983466">
    <property type="protein sequence ID" value="XP_030839326"/>
    <property type="gene ID" value="LOC593803"/>
</dbReference>
<dbReference type="SUPFAM" id="SSF56112">
    <property type="entry name" value="Protein kinase-like (PK-like)"/>
    <property type="match status" value="1"/>
</dbReference>
<feature type="compositionally biased region" description="Basic and acidic residues" evidence="1">
    <location>
        <begin position="7"/>
        <end position="18"/>
    </location>
</feature>
<dbReference type="PROSITE" id="PS50011">
    <property type="entry name" value="PROTEIN_KINASE_DOM"/>
    <property type="match status" value="1"/>
</dbReference>
<dbReference type="FunFam" id="1.10.510.10:FF:000842">
    <property type="entry name" value="Nuclear receptor-binding protein"/>
    <property type="match status" value="1"/>
</dbReference>
<dbReference type="AlphaFoldDB" id="A0A7M7NNL1"/>
<dbReference type="GO" id="GO:0005524">
    <property type="term" value="F:ATP binding"/>
    <property type="evidence" value="ECO:0007669"/>
    <property type="project" value="InterPro"/>
</dbReference>
<dbReference type="GO" id="GO:0005737">
    <property type="term" value="C:cytoplasm"/>
    <property type="evidence" value="ECO:0000318"/>
    <property type="project" value="GO_Central"/>
</dbReference>
<protein>
    <recommendedName>
        <fullName evidence="2">Protein kinase domain-containing protein</fullName>
    </recommendedName>
</protein>
<dbReference type="InterPro" id="IPR050588">
    <property type="entry name" value="WNK_Ser-Thr_kinase"/>
</dbReference>
<dbReference type="Gene3D" id="1.10.510.10">
    <property type="entry name" value="Transferase(Phosphotransferase) domain 1"/>
    <property type="match status" value="1"/>
</dbReference>
<dbReference type="Proteomes" id="UP000007110">
    <property type="component" value="Unassembled WGS sequence"/>
</dbReference>